<dbReference type="SUPFAM" id="SSF53686">
    <property type="entry name" value="Tryptophan synthase beta subunit-like PLP-dependent enzymes"/>
    <property type="match status" value="1"/>
</dbReference>
<dbReference type="GO" id="GO:0004794">
    <property type="term" value="F:threonine deaminase activity"/>
    <property type="evidence" value="ECO:0007669"/>
    <property type="project" value="TreeGrafter"/>
</dbReference>
<reference evidence="5" key="1">
    <citation type="submission" date="2018-05" db="EMBL/GenBank/DDBJ databases">
        <authorList>
            <person name="Lanie J.A."/>
            <person name="Ng W.-L."/>
            <person name="Kazmierczak K.M."/>
            <person name="Andrzejewski T.M."/>
            <person name="Davidsen T.M."/>
            <person name="Wayne K.J."/>
            <person name="Tettelin H."/>
            <person name="Glass J.I."/>
            <person name="Rusch D."/>
            <person name="Podicherti R."/>
            <person name="Tsui H.-C.T."/>
            <person name="Winkler M.E."/>
        </authorList>
    </citation>
    <scope>NUCLEOTIDE SEQUENCE</scope>
</reference>
<dbReference type="GO" id="GO:0006565">
    <property type="term" value="P:L-serine catabolic process"/>
    <property type="evidence" value="ECO:0007669"/>
    <property type="project" value="TreeGrafter"/>
</dbReference>
<comment type="cofactor">
    <cofactor evidence="1">
        <name>pyridoxal 5'-phosphate</name>
        <dbReference type="ChEBI" id="CHEBI:597326"/>
    </cofactor>
</comment>
<dbReference type="PANTHER" id="PTHR48078">
    <property type="entry name" value="THREONINE DEHYDRATASE, MITOCHONDRIAL-RELATED"/>
    <property type="match status" value="1"/>
</dbReference>
<dbReference type="InterPro" id="IPR036052">
    <property type="entry name" value="TrpB-like_PALP_sf"/>
</dbReference>
<gene>
    <name evidence="5" type="ORF">METZ01_LOCUS99871</name>
</gene>
<name>A0A381W4Y9_9ZZZZ</name>
<sequence>MAGSCFFKHGLKEPMMSFDLICTQCQQIHTDDPPTLCDCGHPLEVQYHWKRSLSRDTIEESNLSMWRYRNFLPPVEPEHITSLGEGWTPLTTPETYNGVRYCLKNETMNPTGSFKDRGMSMAISMLRQSGVKTICVPSAGNAGVAAAAYSHAGNIDAHVYLSKVIPFTFVRDTKKYGARIYFNGNTIADAATKMKKEMKETWFDLSTLKEPFRVEGKKTLGYELAEQLGWTLPDVIIYPTGGGTGLIGMWKAFQEMRFLGWIAEPLPRMVVVQSDGCAPVVSAFKENAEKTEFWENSLTKALGLNVPGPIGGPWMLRVLYQSKGTALSVQEREIGPRTLDITQISGIEASEEGGAVWSAFIELVSQGWIKKGETTVLFMTGKQR</sequence>
<dbReference type="NCBIfam" id="NF006050">
    <property type="entry name" value="PRK08197.1"/>
    <property type="match status" value="1"/>
</dbReference>
<dbReference type="InterPro" id="IPR001926">
    <property type="entry name" value="TrpB-like_PALP"/>
</dbReference>
<dbReference type="GO" id="GO:0030170">
    <property type="term" value="F:pyridoxal phosphate binding"/>
    <property type="evidence" value="ECO:0007669"/>
    <property type="project" value="InterPro"/>
</dbReference>
<keyword evidence="2" id="KW-0663">Pyridoxal phosphate</keyword>
<dbReference type="AlphaFoldDB" id="A0A381W4Y9"/>
<dbReference type="PROSITE" id="PS00165">
    <property type="entry name" value="DEHYDRATASE_SER_THR"/>
    <property type="match status" value="1"/>
</dbReference>
<evidence type="ECO:0000256" key="2">
    <source>
        <dbReference type="ARBA" id="ARBA00022898"/>
    </source>
</evidence>
<dbReference type="InterPro" id="IPR050147">
    <property type="entry name" value="Ser/Thr_Dehydratase"/>
</dbReference>
<dbReference type="GO" id="GO:0006567">
    <property type="term" value="P:L-threonine catabolic process"/>
    <property type="evidence" value="ECO:0007669"/>
    <property type="project" value="TreeGrafter"/>
</dbReference>
<keyword evidence="3" id="KW-0456">Lyase</keyword>
<dbReference type="EMBL" id="UINC01010579">
    <property type="protein sequence ID" value="SVA47017.1"/>
    <property type="molecule type" value="Genomic_DNA"/>
</dbReference>
<proteinExistence type="predicted"/>
<dbReference type="GO" id="GO:0003941">
    <property type="term" value="F:L-serine ammonia-lyase activity"/>
    <property type="evidence" value="ECO:0007669"/>
    <property type="project" value="TreeGrafter"/>
</dbReference>
<dbReference type="Gene3D" id="3.40.50.1100">
    <property type="match status" value="2"/>
</dbReference>
<feature type="domain" description="Tryptophan synthase beta chain-like PALP" evidence="4">
    <location>
        <begin position="82"/>
        <end position="381"/>
    </location>
</feature>
<accession>A0A381W4Y9</accession>
<protein>
    <recommendedName>
        <fullName evidence="4">Tryptophan synthase beta chain-like PALP domain-containing protein</fullName>
    </recommendedName>
</protein>
<dbReference type="GO" id="GO:0009097">
    <property type="term" value="P:isoleucine biosynthetic process"/>
    <property type="evidence" value="ECO:0007669"/>
    <property type="project" value="TreeGrafter"/>
</dbReference>
<evidence type="ECO:0000256" key="1">
    <source>
        <dbReference type="ARBA" id="ARBA00001933"/>
    </source>
</evidence>
<organism evidence="5">
    <name type="scientific">marine metagenome</name>
    <dbReference type="NCBI Taxonomy" id="408172"/>
    <lineage>
        <taxon>unclassified sequences</taxon>
        <taxon>metagenomes</taxon>
        <taxon>ecological metagenomes</taxon>
    </lineage>
</organism>
<dbReference type="InterPro" id="IPR000634">
    <property type="entry name" value="Ser/Thr_deHydtase_PyrdxlP-BS"/>
</dbReference>
<evidence type="ECO:0000259" key="4">
    <source>
        <dbReference type="Pfam" id="PF00291"/>
    </source>
</evidence>
<dbReference type="CDD" id="cd01563">
    <property type="entry name" value="Thr-synth_1"/>
    <property type="match status" value="1"/>
</dbReference>
<evidence type="ECO:0000256" key="3">
    <source>
        <dbReference type="ARBA" id="ARBA00023239"/>
    </source>
</evidence>
<dbReference type="Pfam" id="PF00291">
    <property type="entry name" value="PALP"/>
    <property type="match status" value="1"/>
</dbReference>
<evidence type="ECO:0000313" key="5">
    <source>
        <dbReference type="EMBL" id="SVA47017.1"/>
    </source>
</evidence>
<dbReference type="PANTHER" id="PTHR48078:SF6">
    <property type="entry name" value="L-THREONINE DEHYDRATASE CATABOLIC TDCB"/>
    <property type="match status" value="1"/>
</dbReference>